<dbReference type="Proteomes" id="UP000256838">
    <property type="component" value="Unassembled WGS sequence"/>
</dbReference>
<keyword evidence="2" id="KW-1185">Reference proteome</keyword>
<accession>A0A3D8JTR9</accession>
<sequence length="65" mass="7246">MLSPHEISALLLLKDKPIPARRIDENVAALERYRLVTVDTHDNVSVLHLTQRGHAVLTRLLGGPD</sequence>
<dbReference type="RefSeq" id="WP_115536497.1">
    <property type="nucleotide sequence ID" value="NZ_QRGA01000016.1"/>
</dbReference>
<gene>
    <name evidence="1" type="ORF">DWV00_26130</name>
</gene>
<reference evidence="1 2" key="1">
    <citation type="submission" date="2018-08" db="EMBL/GenBank/DDBJ databases">
        <title>Paraburkholderia sp. DHOM06 isolated from forest soil.</title>
        <authorList>
            <person name="Gao Z.-H."/>
            <person name="Qiu L.-H."/>
        </authorList>
    </citation>
    <scope>NUCLEOTIDE SEQUENCE [LARGE SCALE GENOMIC DNA]</scope>
    <source>
        <strain evidence="1 2">DHOM06</strain>
    </source>
</reference>
<evidence type="ECO:0000313" key="2">
    <source>
        <dbReference type="Proteomes" id="UP000256838"/>
    </source>
</evidence>
<proteinExistence type="predicted"/>
<evidence type="ECO:0000313" key="1">
    <source>
        <dbReference type="EMBL" id="RDU96115.1"/>
    </source>
</evidence>
<dbReference type="AlphaFoldDB" id="A0A3D8JTR9"/>
<protein>
    <submittedName>
        <fullName evidence="1">Uncharacterized protein</fullName>
    </submittedName>
</protein>
<dbReference type="OrthoDB" id="9009548at2"/>
<name>A0A3D8JTR9_9BURK</name>
<comment type="caution">
    <text evidence="1">The sequence shown here is derived from an EMBL/GenBank/DDBJ whole genome shotgun (WGS) entry which is preliminary data.</text>
</comment>
<organism evidence="1 2">
    <name type="scientific">Trinickia dinghuensis</name>
    <dbReference type="NCBI Taxonomy" id="2291023"/>
    <lineage>
        <taxon>Bacteria</taxon>
        <taxon>Pseudomonadati</taxon>
        <taxon>Pseudomonadota</taxon>
        <taxon>Betaproteobacteria</taxon>
        <taxon>Burkholderiales</taxon>
        <taxon>Burkholderiaceae</taxon>
        <taxon>Trinickia</taxon>
    </lineage>
</organism>
<dbReference type="EMBL" id="QRGA01000016">
    <property type="protein sequence ID" value="RDU96115.1"/>
    <property type="molecule type" value="Genomic_DNA"/>
</dbReference>